<accession>A0A1M4MWN9</accession>
<dbReference type="InterPro" id="IPR050445">
    <property type="entry name" value="Bact_polysacc_biosynth/exp"/>
</dbReference>
<sequence length="136" mass="15212">MVDLSNYFKGEITIDEAIIKGQKTLFDITGAGKHQSLMADGVNGEQLRDMVAELKERYDVVVIDAPPILAVSDGLQIATVVDWVLYLVRWRHTSEKSVKYGLDTLENVGVNNIGLVMTMVDVREDPDSYAQKYDYA</sequence>
<dbReference type="EMBL" id="FMJB01000015">
    <property type="protein sequence ID" value="SCM66085.1"/>
    <property type="molecule type" value="Genomic_DNA"/>
</dbReference>
<dbReference type="PANTHER" id="PTHR32309">
    <property type="entry name" value="TYROSINE-PROTEIN KINASE"/>
    <property type="match status" value="1"/>
</dbReference>
<organism evidence="1 2">
    <name type="scientific">Donghicola eburneus</name>
    <dbReference type="NCBI Taxonomy" id="393278"/>
    <lineage>
        <taxon>Bacteria</taxon>
        <taxon>Pseudomonadati</taxon>
        <taxon>Pseudomonadota</taxon>
        <taxon>Alphaproteobacteria</taxon>
        <taxon>Rhodobacterales</taxon>
        <taxon>Roseobacteraceae</taxon>
        <taxon>Donghicola</taxon>
    </lineage>
</organism>
<dbReference type="GO" id="GO:0004713">
    <property type="term" value="F:protein tyrosine kinase activity"/>
    <property type="evidence" value="ECO:0007669"/>
    <property type="project" value="TreeGrafter"/>
</dbReference>
<gene>
    <name evidence="1" type="ORF">KARMA_0258</name>
</gene>
<evidence type="ECO:0008006" key="3">
    <source>
        <dbReference type="Google" id="ProtNLM"/>
    </source>
</evidence>
<dbReference type="PANTHER" id="PTHR32309:SF13">
    <property type="entry name" value="FERRIC ENTEROBACTIN TRANSPORT PROTEIN FEPE"/>
    <property type="match status" value="1"/>
</dbReference>
<dbReference type="AlphaFoldDB" id="A0A1M4MWN9"/>
<reference evidence="2" key="1">
    <citation type="submission" date="2016-09" db="EMBL/GenBank/DDBJ databases">
        <authorList>
            <person name="Wibberg D."/>
        </authorList>
    </citation>
    <scope>NUCLEOTIDE SEQUENCE [LARGE SCALE GENOMIC DNA]</scope>
</reference>
<evidence type="ECO:0000313" key="2">
    <source>
        <dbReference type="Proteomes" id="UP000184085"/>
    </source>
</evidence>
<name>A0A1M4MWN9_9RHOB</name>
<dbReference type="Gene3D" id="3.40.50.300">
    <property type="entry name" value="P-loop containing nucleotide triphosphate hydrolases"/>
    <property type="match status" value="1"/>
</dbReference>
<keyword evidence="2" id="KW-1185">Reference proteome</keyword>
<evidence type="ECO:0000313" key="1">
    <source>
        <dbReference type="EMBL" id="SCM66085.1"/>
    </source>
</evidence>
<dbReference type="InterPro" id="IPR027417">
    <property type="entry name" value="P-loop_NTPase"/>
</dbReference>
<proteinExistence type="predicted"/>
<dbReference type="GO" id="GO:0005886">
    <property type="term" value="C:plasma membrane"/>
    <property type="evidence" value="ECO:0007669"/>
    <property type="project" value="TreeGrafter"/>
</dbReference>
<dbReference type="SUPFAM" id="SSF52540">
    <property type="entry name" value="P-loop containing nucleoside triphosphate hydrolases"/>
    <property type="match status" value="1"/>
</dbReference>
<protein>
    <recommendedName>
        <fullName evidence="3">AAA domain-containing protein</fullName>
    </recommendedName>
</protein>
<dbReference type="Proteomes" id="UP000184085">
    <property type="component" value="Unassembled WGS sequence"/>
</dbReference>